<evidence type="ECO:0000313" key="3">
    <source>
        <dbReference type="EMBL" id="CAA9384735.1"/>
    </source>
</evidence>
<keyword evidence="2" id="KW-0472">Membrane</keyword>
<evidence type="ECO:0000256" key="2">
    <source>
        <dbReference type="SAM" id="Phobius"/>
    </source>
</evidence>
<keyword evidence="2" id="KW-0812">Transmembrane</keyword>
<feature type="compositionally biased region" description="Basic and acidic residues" evidence="1">
    <location>
        <begin position="59"/>
        <end position="73"/>
    </location>
</feature>
<organism evidence="3">
    <name type="scientific">uncultured Pyrinomonadaceae bacterium</name>
    <dbReference type="NCBI Taxonomy" id="2283094"/>
    <lineage>
        <taxon>Bacteria</taxon>
        <taxon>Pseudomonadati</taxon>
        <taxon>Acidobacteriota</taxon>
        <taxon>Blastocatellia</taxon>
        <taxon>Blastocatellales</taxon>
        <taxon>Pyrinomonadaceae</taxon>
        <taxon>environmental samples</taxon>
    </lineage>
</organism>
<sequence length="73" mass="7919">MAKETINVGGEETVVREDTAKAYRGTIWILITVGIVLAGAAILFFAFFGGSLGDGDMQSPREIEQKRQTGETR</sequence>
<accession>A0A6J4NCI7</accession>
<dbReference type="EMBL" id="CADCUR010000045">
    <property type="protein sequence ID" value="CAA9384735.1"/>
    <property type="molecule type" value="Genomic_DNA"/>
</dbReference>
<gene>
    <name evidence="3" type="ORF">AVDCRST_MAG74-618</name>
</gene>
<proteinExistence type="predicted"/>
<evidence type="ECO:0000256" key="1">
    <source>
        <dbReference type="SAM" id="MobiDB-lite"/>
    </source>
</evidence>
<name>A0A6J4NCI7_9BACT</name>
<reference evidence="3" key="1">
    <citation type="submission" date="2020-02" db="EMBL/GenBank/DDBJ databases">
        <authorList>
            <person name="Meier V. D."/>
        </authorList>
    </citation>
    <scope>NUCLEOTIDE SEQUENCE</scope>
    <source>
        <strain evidence="3">AVDCRST_MAG74</strain>
    </source>
</reference>
<feature type="transmembrane region" description="Helical" evidence="2">
    <location>
        <begin position="27"/>
        <end position="48"/>
    </location>
</feature>
<protein>
    <submittedName>
        <fullName evidence="3">Uncharacterized protein</fullName>
    </submittedName>
</protein>
<feature type="region of interest" description="Disordered" evidence="1">
    <location>
        <begin position="53"/>
        <end position="73"/>
    </location>
</feature>
<keyword evidence="2" id="KW-1133">Transmembrane helix</keyword>
<dbReference type="AlphaFoldDB" id="A0A6J4NCI7"/>